<reference evidence="4" key="2">
    <citation type="submission" date="2022-06" db="UniProtKB">
        <authorList>
            <consortium name="EnsemblMetazoa"/>
        </authorList>
    </citation>
    <scope>IDENTIFICATION</scope>
    <source>
        <strain evidence="4">PS312</strain>
    </source>
</reference>
<evidence type="ECO:0000313" key="4">
    <source>
        <dbReference type="EnsemblMetazoa" id="PPA15352.1"/>
    </source>
</evidence>
<accession>A0A8R1YDB0</accession>
<accession>A0A2A6BAM3</accession>
<dbReference type="OrthoDB" id="26525at2759"/>
<name>A0A2A6BAM3_PRIPA</name>
<keyword evidence="1" id="KW-0677">Repeat</keyword>
<evidence type="ECO:0000313" key="5">
    <source>
        <dbReference type="Proteomes" id="UP000005239"/>
    </source>
</evidence>
<dbReference type="PANTHER" id="PTHR23048">
    <property type="entry name" value="MYOSIN LIGHT CHAIN 1, 3"/>
    <property type="match status" value="1"/>
</dbReference>
<dbReference type="InterPro" id="IPR008266">
    <property type="entry name" value="Tyr_kinase_AS"/>
</dbReference>
<dbReference type="SUPFAM" id="SSF56112">
    <property type="entry name" value="Protein kinase-like (PK-like)"/>
    <property type="match status" value="1"/>
</dbReference>
<dbReference type="GO" id="GO:0005524">
    <property type="term" value="F:ATP binding"/>
    <property type="evidence" value="ECO:0007669"/>
    <property type="project" value="InterPro"/>
</dbReference>
<protein>
    <submittedName>
        <fullName evidence="4">Mlc-3</fullName>
    </submittedName>
</protein>
<dbReference type="Gene3D" id="1.10.510.10">
    <property type="entry name" value="Transferase(Phosphotransferase) domain 1"/>
    <property type="match status" value="1"/>
</dbReference>
<dbReference type="GO" id="GO:0004672">
    <property type="term" value="F:protein kinase activity"/>
    <property type="evidence" value="ECO:0007669"/>
    <property type="project" value="InterPro"/>
</dbReference>
<dbReference type="EnsemblMetazoa" id="PPA15352.1">
    <property type="protein sequence ID" value="PPA15352.1"/>
    <property type="gene ID" value="WBGene00104906"/>
</dbReference>
<gene>
    <name evidence="4" type="primary">WBGene00104906</name>
</gene>
<dbReference type="Pfam" id="PF00069">
    <property type="entry name" value="Pkinase"/>
    <property type="match status" value="1"/>
</dbReference>
<dbReference type="PANTHER" id="PTHR23048:SF33">
    <property type="entry name" value="MYOSIN LIGHT CHAIN ALKALI"/>
    <property type="match status" value="1"/>
</dbReference>
<keyword evidence="3" id="KW-0505">Motor protein</keyword>
<evidence type="ECO:0000256" key="3">
    <source>
        <dbReference type="ARBA" id="ARBA00023175"/>
    </source>
</evidence>
<dbReference type="Gene3D" id="1.10.238.10">
    <property type="entry name" value="EF-hand"/>
    <property type="match status" value="2"/>
</dbReference>
<keyword evidence="5" id="KW-1185">Reference proteome</keyword>
<evidence type="ECO:0000256" key="1">
    <source>
        <dbReference type="ARBA" id="ARBA00022737"/>
    </source>
</evidence>
<dbReference type="InterPro" id="IPR002048">
    <property type="entry name" value="EF_hand_dom"/>
</dbReference>
<dbReference type="AlphaFoldDB" id="A0A2A6BAM3"/>
<dbReference type="PROSITE" id="PS50011">
    <property type="entry name" value="PROTEIN_KINASE_DOM"/>
    <property type="match status" value="1"/>
</dbReference>
<reference evidence="5" key="1">
    <citation type="journal article" date="2008" name="Nat. Genet.">
        <title>The Pristionchus pacificus genome provides a unique perspective on nematode lifestyle and parasitism.</title>
        <authorList>
            <person name="Dieterich C."/>
            <person name="Clifton S.W."/>
            <person name="Schuster L.N."/>
            <person name="Chinwalla A."/>
            <person name="Delehaunty K."/>
            <person name="Dinkelacker I."/>
            <person name="Fulton L."/>
            <person name="Fulton R."/>
            <person name="Godfrey J."/>
            <person name="Minx P."/>
            <person name="Mitreva M."/>
            <person name="Roeseler W."/>
            <person name="Tian H."/>
            <person name="Witte H."/>
            <person name="Yang S.P."/>
            <person name="Wilson R.K."/>
            <person name="Sommer R.J."/>
        </authorList>
    </citation>
    <scope>NUCLEOTIDE SEQUENCE [LARGE SCALE GENOMIC DNA]</scope>
    <source>
        <strain evidence="5">PS312</strain>
    </source>
</reference>
<sequence length="636" mass="72061">MPSQDQLKEIFNLYDEELDGKIDGTQIGDVVRAAGLKPTQAMVVKASGQEFKRKGEKRITFEEWLPIYEQLTKEKETGTYADFVEGLKVFDKEECGKILAAELRHILLALGERLSADEADEMLKGVEDAEGMVKYEDFIKKVMAGPYPDDSDMPGPDDFADETVVKLDQVVATATATYIMKSDQRKDTERGVDFYDVMRRSDRAAFRMEFDKCDVDGGTITRRFELEATMRSVFHSLPNALPVHHLNLCTDLGAHSPWRFLVFPEEYISVATFLSEAEKGERTPQLALQIAIQSFLGIEMLHKMDIVHGDIRPENVLIGANRASRMVKIANFEHSTSYNRDFPKCSDIENLVYASRGRMRNYERSKKDDVESWMYCMAEYFHVDLVPWHPDSKANSIPACGQPGHEMDMLKLKRAFCKLRMWKAAREIIPIEFSNIITVVMSTTGTNEVDYDKIWSNLNSANLYIECTALGAAPWNKPNQGAPTNPSPHLCTPIADPLEDYVGREEAVLTIRFTNRHGKSSSHLPINRYSLQNQLTLLALLACAFTAYSLTPCEDFCQGTILGLTPYCWCNENFLKFNRTCFRKCIANCKAKPSYVGCIPSDGIPNAQLWICCIKKVDWQKNFKCDSECWSTALPV</sequence>
<dbReference type="Proteomes" id="UP000005239">
    <property type="component" value="Unassembled WGS sequence"/>
</dbReference>
<proteinExistence type="predicted"/>
<dbReference type="InterPro" id="IPR011992">
    <property type="entry name" value="EF-hand-dom_pair"/>
</dbReference>
<evidence type="ECO:0000256" key="2">
    <source>
        <dbReference type="ARBA" id="ARBA00023123"/>
    </source>
</evidence>
<dbReference type="PROSITE" id="PS50222">
    <property type="entry name" value="EF_HAND_2"/>
    <property type="match status" value="1"/>
</dbReference>
<dbReference type="SUPFAM" id="SSF47473">
    <property type="entry name" value="EF-hand"/>
    <property type="match status" value="1"/>
</dbReference>
<organism evidence="4 5">
    <name type="scientific">Pristionchus pacificus</name>
    <name type="common">Parasitic nematode worm</name>
    <dbReference type="NCBI Taxonomy" id="54126"/>
    <lineage>
        <taxon>Eukaryota</taxon>
        <taxon>Metazoa</taxon>
        <taxon>Ecdysozoa</taxon>
        <taxon>Nematoda</taxon>
        <taxon>Chromadorea</taxon>
        <taxon>Rhabditida</taxon>
        <taxon>Rhabditina</taxon>
        <taxon>Diplogasteromorpha</taxon>
        <taxon>Diplogasteroidea</taxon>
        <taxon>Neodiplogasteridae</taxon>
        <taxon>Pristionchus</taxon>
    </lineage>
</organism>
<dbReference type="InterPro" id="IPR011009">
    <property type="entry name" value="Kinase-like_dom_sf"/>
</dbReference>
<dbReference type="PROSITE" id="PS00109">
    <property type="entry name" value="PROTEIN_KINASE_TYR"/>
    <property type="match status" value="1"/>
</dbReference>
<keyword evidence="2" id="KW-0518">Myosin</keyword>
<dbReference type="InterPro" id="IPR050230">
    <property type="entry name" value="CALM/Myosin/TropC-like"/>
</dbReference>
<dbReference type="GO" id="GO:0005859">
    <property type="term" value="C:muscle myosin complex"/>
    <property type="evidence" value="ECO:0000318"/>
    <property type="project" value="GO_Central"/>
</dbReference>
<dbReference type="GO" id="GO:0005509">
    <property type="term" value="F:calcium ion binding"/>
    <property type="evidence" value="ECO:0007669"/>
    <property type="project" value="InterPro"/>
</dbReference>
<dbReference type="InterPro" id="IPR000719">
    <property type="entry name" value="Prot_kinase_dom"/>
</dbReference>
<dbReference type="FunFam" id="1.10.238.10:FF:000003">
    <property type="entry name" value="Calmodulin A"/>
    <property type="match status" value="1"/>
</dbReference>